<proteinExistence type="predicted"/>
<dbReference type="PANTHER" id="PTHR14741">
    <property type="entry name" value="S-ADENOSYLMETHIONINE-DEPENDENT METHYLTRANSFERASE RELATED"/>
    <property type="match status" value="1"/>
</dbReference>
<reference evidence="1 3" key="1">
    <citation type="submission" date="2019-03" db="EMBL/GenBank/DDBJ databases">
        <title>Rhodosporidium diobovatum UCD-FST 08-225 genome sequencing, assembly, and annotation.</title>
        <authorList>
            <person name="Fakankun I.U."/>
            <person name="Fristensky B."/>
            <person name="Levin D.B."/>
        </authorList>
    </citation>
    <scope>NUCLEOTIDE SEQUENCE [LARGE SCALE GENOMIC DNA]</scope>
    <source>
        <strain evidence="1 3">UCD-FST 08-225</strain>
    </source>
</reference>
<dbReference type="Gene3D" id="3.40.50.150">
    <property type="entry name" value="Vaccinia Virus protein VP39"/>
    <property type="match status" value="1"/>
</dbReference>
<dbReference type="Proteomes" id="UP000311382">
    <property type="component" value="Unassembled WGS sequence"/>
</dbReference>
<dbReference type="OrthoDB" id="194443at2759"/>
<evidence type="ECO:0000313" key="2">
    <source>
        <dbReference type="EMBL" id="TNY20121.1"/>
    </source>
</evidence>
<dbReference type="PANTHER" id="PTHR14741:SF32">
    <property type="entry name" value="TRIMETHYLGUANOSINE SYNTHASE"/>
    <property type="match status" value="1"/>
</dbReference>
<keyword evidence="3" id="KW-1185">Reference proteome</keyword>
<protein>
    <recommendedName>
        <fullName evidence="4">Trimethylguanosine synthase</fullName>
    </recommendedName>
</protein>
<organism evidence="1 3">
    <name type="scientific">Rhodotorula diobovata</name>
    <dbReference type="NCBI Taxonomy" id="5288"/>
    <lineage>
        <taxon>Eukaryota</taxon>
        <taxon>Fungi</taxon>
        <taxon>Dikarya</taxon>
        <taxon>Basidiomycota</taxon>
        <taxon>Pucciniomycotina</taxon>
        <taxon>Microbotryomycetes</taxon>
        <taxon>Sporidiobolales</taxon>
        <taxon>Sporidiobolaceae</taxon>
        <taxon>Rhodotorula</taxon>
    </lineage>
</organism>
<dbReference type="AlphaFoldDB" id="A0A5C5FTG3"/>
<dbReference type="GO" id="GO:0005634">
    <property type="term" value="C:nucleus"/>
    <property type="evidence" value="ECO:0007669"/>
    <property type="project" value="TreeGrafter"/>
</dbReference>
<dbReference type="EMBL" id="SOZI01000110">
    <property type="protein sequence ID" value="TNY19061.1"/>
    <property type="molecule type" value="Genomic_DNA"/>
</dbReference>
<comment type="caution">
    <text evidence="1">The sequence shown here is derived from an EMBL/GenBank/DDBJ whole genome shotgun (WGS) entry which is preliminary data.</text>
</comment>
<dbReference type="InterPro" id="IPR029063">
    <property type="entry name" value="SAM-dependent_MTases_sf"/>
</dbReference>
<dbReference type="STRING" id="5288.A0A5C5FTG3"/>
<evidence type="ECO:0000313" key="3">
    <source>
        <dbReference type="Proteomes" id="UP000311382"/>
    </source>
</evidence>
<dbReference type="GO" id="GO:0071164">
    <property type="term" value="F:RNA cap trimethylguanosine synthase activity"/>
    <property type="evidence" value="ECO:0007669"/>
    <property type="project" value="TreeGrafter"/>
</dbReference>
<evidence type="ECO:0000313" key="1">
    <source>
        <dbReference type="EMBL" id="TNY19061.1"/>
    </source>
</evidence>
<dbReference type="SUPFAM" id="SSF53335">
    <property type="entry name" value="S-adenosyl-L-methionine-dependent methyltransferases"/>
    <property type="match status" value="1"/>
</dbReference>
<name>A0A5C5FTG3_9BASI</name>
<sequence length="63" mass="6780">MDREGWYSVTPENVAAQIAERCRSGVVVDAFCGVGGNAIQFAFTCERGASCRSSRADRGQPTH</sequence>
<evidence type="ECO:0008006" key="4">
    <source>
        <dbReference type="Google" id="ProtNLM"/>
    </source>
</evidence>
<dbReference type="EMBL" id="SOZI01000076">
    <property type="protein sequence ID" value="TNY20121.1"/>
    <property type="molecule type" value="Genomic_DNA"/>
</dbReference>
<gene>
    <name evidence="2" type="ORF">DMC30DRAFT_398707</name>
    <name evidence="1" type="ORF">DMC30DRAFT_401459</name>
</gene>
<accession>A0A5C5FTG3</accession>